<dbReference type="GO" id="GO:0003677">
    <property type="term" value="F:DNA binding"/>
    <property type="evidence" value="ECO:0007669"/>
    <property type="project" value="UniProtKB-KW"/>
</dbReference>
<dbReference type="InterPro" id="IPR001387">
    <property type="entry name" value="Cro/C1-type_HTH"/>
</dbReference>
<dbReference type="OrthoDB" id="9799384at2"/>
<dbReference type="Pfam" id="PF01381">
    <property type="entry name" value="HTH_3"/>
    <property type="match status" value="1"/>
</dbReference>
<keyword evidence="3" id="KW-0804">Transcription</keyword>
<sequence>MEKSDLLGIDLQEELAAIRQHKSGKDILRTRKLESPSDAATIRHRLGLTQEAFAALIGVSVQTLRNWEQGTRQPRGAALALLRIVEKHPTVLFS</sequence>
<dbReference type="AlphaFoldDB" id="A0A2P7NQR4"/>
<dbReference type="CDD" id="cd00093">
    <property type="entry name" value="HTH_XRE"/>
    <property type="match status" value="1"/>
</dbReference>
<keyword evidence="2" id="KW-0238">DNA-binding</keyword>
<evidence type="ECO:0000313" key="6">
    <source>
        <dbReference type="Proteomes" id="UP000241912"/>
    </source>
</evidence>
<organism evidence="5 6">
    <name type="scientific">Nitrosomonas supralitoralis</name>
    <dbReference type="NCBI Taxonomy" id="2116706"/>
    <lineage>
        <taxon>Bacteria</taxon>
        <taxon>Pseudomonadati</taxon>
        <taxon>Pseudomonadota</taxon>
        <taxon>Betaproteobacteria</taxon>
        <taxon>Nitrosomonadales</taxon>
        <taxon>Nitrosomonadaceae</taxon>
        <taxon>Nitrosomonas</taxon>
    </lineage>
</organism>
<name>A0A2P7NQR4_9PROT</name>
<evidence type="ECO:0000256" key="2">
    <source>
        <dbReference type="ARBA" id="ARBA00023125"/>
    </source>
</evidence>
<keyword evidence="1" id="KW-0805">Transcription regulation</keyword>
<dbReference type="SUPFAM" id="SSF47413">
    <property type="entry name" value="lambda repressor-like DNA-binding domains"/>
    <property type="match status" value="1"/>
</dbReference>
<reference evidence="5 6" key="1">
    <citation type="submission" date="2018-03" db="EMBL/GenBank/DDBJ databases">
        <title>Draft genome of Nitrosomonas supralitoralis APG5.</title>
        <authorList>
            <person name="Urakawa H."/>
            <person name="Lopez J.V."/>
        </authorList>
    </citation>
    <scope>NUCLEOTIDE SEQUENCE [LARGE SCALE GENOMIC DNA]</scope>
    <source>
        <strain evidence="5 6">APG5</strain>
    </source>
</reference>
<protein>
    <submittedName>
        <fullName evidence="5">Transcriptional regulator</fullName>
    </submittedName>
</protein>
<feature type="domain" description="HTH cro/C1-type" evidence="4">
    <location>
        <begin position="42"/>
        <end position="92"/>
    </location>
</feature>
<dbReference type="PANTHER" id="PTHR36511:SF4">
    <property type="entry name" value="ANTITOXIN MQSA"/>
    <property type="match status" value="1"/>
</dbReference>
<keyword evidence="6" id="KW-1185">Reference proteome</keyword>
<dbReference type="EMBL" id="PXXU01000147">
    <property type="protein sequence ID" value="PSJ15800.1"/>
    <property type="molecule type" value="Genomic_DNA"/>
</dbReference>
<gene>
    <name evidence="5" type="ORF">C7H79_17040</name>
</gene>
<dbReference type="Gene3D" id="1.10.260.40">
    <property type="entry name" value="lambda repressor-like DNA-binding domains"/>
    <property type="match status" value="1"/>
</dbReference>
<dbReference type="InterPro" id="IPR052359">
    <property type="entry name" value="HTH-type_reg/antitoxin"/>
</dbReference>
<evidence type="ECO:0000259" key="4">
    <source>
        <dbReference type="PROSITE" id="PS50943"/>
    </source>
</evidence>
<comment type="caution">
    <text evidence="5">The sequence shown here is derived from an EMBL/GenBank/DDBJ whole genome shotgun (WGS) entry which is preliminary data.</text>
</comment>
<dbReference type="InterPro" id="IPR010982">
    <property type="entry name" value="Lambda_DNA-bd_dom_sf"/>
</dbReference>
<dbReference type="PROSITE" id="PS50943">
    <property type="entry name" value="HTH_CROC1"/>
    <property type="match status" value="1"/>
</dbReference>
<dbReference type="PANTHER" id="PTHR36511">
    <property type="entry name" value="MERR FAMILY BACTERIAL REGULATORY PROTEIN"/>
    <property type="match status" value="1"/>
</dbReference>
<evidence type="ECO:0000313" key="5">
    <source>
        <dbReference type="EMBL" id="PSJ15800.1"/>
    </source>
</evidence>
<dbReference type="SMART" id="SM00530">
    <property type="entry name" value="HTH_XRE"/>
    <property type="match status" value="1"/>
</dbReference>
<proteinExistence type="predicted"/>
<evidence type="ECO:0000256" key="1">
    <source>
        <dbReference type="ARBA" id="ARBA00023015"/>
    </source>
</evidence>
<accession>A0A2P7NQR4</accession>
<dbReference type="Proteomes" id="UP000241912">
    <property type="component" value="Unassembled WGS sequence"/>
</dbReference>
<evidence type="ECO:0000256" key="3">
    <source>
        <dbReference type="ARBA" id="ARBA00023163"/>
    </source>
</evidence>